<feature type="region of interest" description="Disordered" evidence="6">
    <location>
        <begin position="430"/>
        <end position="459"/>
    </location>
</feature>
<accession>A0ABR3BCE3</accession>
<keyword evidence="5" id="KW-0539">Nucleus</keyword>
<feature type="region of interest" description="Disordered" evidence="6">
    <location>
        <begin position="163"/>
        <end position="230"/>
    </location>
</feature>
<keyword evidence="3" id="KW-0238">DNA-binding</keyword>
<feature type="domain" description="BZIP" evidence="7">
    <location>
        <begin position="368"/>
        <end position="431"/>
    </location>
</feature>
<feature type="compositionally biased region" description="Pro residues" evidence="6">
    <location>
        <begin position="219"/>
        <end position="228"/>
    </location>
</feature>
<name>A0ABR3BCE3_PHYBL</name>
<keyword evidence="4" id="KW-0804">Transcription</keyword>
<feature type="region of interest" description="Disordered" evidence="6">
    <location>
        <begin position="31"/>
        <end position="54"/>
    </location>
</feature>
<evidence type="ECO:0000313" key="9">
    <source>
        <dbReference type="Proteomes" id="UP001448207"/>
    </source>
</evidence>
<dbReference type="SUPFAM" id="SSF57959">
    <property type="entry name" value="Leucine zipper domain"/>
    <property type="match status" value="1"/>
</dbReference>
<dbReference type="InterPro" id="IPR046347">
    <property type="entry name" value="bZIP_sf"/>
</dbReference>
<feature type="compositionally biased region" description="Low complexity" evidence="6">
    <location>
        <begin position="662"/>
        <end position="674"/>
    </location>
</feature>
<gene>
    <name evidence="8" type="ORF">J3Q64DRAFT_1720841</name>
</gene>
<evidence type="ECO:0000256" key="3">
    <source>
        <dbReference type="ARBA" id="ARBA00023125"/>
    </source>
</evidence>
<keyword evidence="2" id="KW-0805">Transcription regulation</keyword>
<evidence type="ECO:0000256" key="2">
    <source>
        <dbReference type="ARBA" id="ARBA00023015"/>
    </source>
</evidence>
<evidence type="ECO:0000259" key="7">
    <source>
        <dbReference type="PROSITE" id="PS50217"/>
    </source>
</evidence>
<dbReference type="PROSITE" id="PS50217">
    <property type="entry name" value="BZIP"/>
    <property type="match status" value="1"/>
</dbReference>
<organism evidence="8 9">
    <name type="scientific">Phycomyces blakesleeanus</name>
    <dbReference type="NCBI Taxonomy" id="4837"/>
    <lineage>
        <taxon>Eukaryota</taxon>
        <taxon>Fungi</taxon>
        <taxon>Fungi incertae sedis</taxon>
        <taxon>Mucoromycota</taxon>
        <taxon>Mucoromycotina</taxon>
        <taxon>Mucoromycetes</taxon>
        <taxon>Mucorales</taxon>
        <taxon>Phycomycetaceae</taxon>
        <taxon>Phycomyces</taxon>
    </lineage>
</organism>
<evidence type="ECO:0000256" key="6">
    <source>
        <dbReference type="SAM" id="MobiDB-lite"/>
    </source>
</evidence>
<protein>
    <recommendedName>
        <fullName evidence="7">BZIP domain-containing protein</fullName>
    </recommendedName>
</protein>
<dbReference type="EMBL" id="JBCLYO010000002">
    <property type="protein sequence ID" value="KAL0092751.1"/>
    <property type="molecule type" value="Genomic_DNA"/>
</dbReference>
<feature type="region of interest" description="Disordered" evidence="6">
    <location>
        <begin position="308"/>
        <end position="330"/>
    </location>
</feature>
<dbReference type="SMART" id="SM00338">
    <property type="entry name" value="BRLZ"/>
    <property type="match status" value="1"/>
</dbReference>
<dbReference type="CDD" id="cd14704">
    <property type="entry name" value="bZIP_HY5-like"/>
    <property type="match status" value="1"/>
</dbReference>
<dbReference type="Pfam" id="PF00170">
    <property type="entry name" value="bZIP_1"/>
    <property type="match status" value="1"/>
</dbReference>
<comment type="subcellular location">
    <subcellularLocation>
        <location evidence="1">Nucleus</location>
    </subcellularLocation>
</comment>
<evidence type="ECO:0000256" key="4">
    <source>
        <dbReference type="ARBA" id="ARBA00023163"/>
    </source>
</evidence>
<feature type="compositionally biased region" description="Low complexity" evidence="6">
    <location>
        <begin position="442"/>
        <end position="458"/>
    </location>
</feature>
<feature type="compositionally biased region" description="Polar residues" evidence="6">
    <location>
        <begin position="198"/>
        <end position="218"/>
    </location>
</feature>
<feature type="compositionally biased region" description="Low complexity" evidence="6">
    <location>
        <begin position="163"/>
        <end position="181"/>
    </location>
</feature>
<feature type="region of interest" description="Disordered" evidence="6">
    <location>
        <begin position="516"/>
        <end position="674"/>
    </location>
</feature>
<dbReference type="InterPro" id="IPR004827">
    <property type="entry name" value="bZIP"/>
</dbReference>
<reference evidence="8 9" key="1">
    <citation type="submission" date="2024-04" db="EMBL/GenBank/DDBJ databases">
        <title>Symmetric and asymmetric DNA N6-adenine methylation regulates different biological responses in Mucorales.</title>
        <authorList>
            <consortium name="Lawrence Berkeley National Laboratory"/>
            <person name="Lax C."/>
            <person name="Mondo S.J."/>
            <person name="Osorio-Concepcion M."/>
            <person name="Muszewska A."/>
            <person name="Corrochano-Luque M."/>
            <person name="Gutierrez G."/>
            <person name="Riley R."/>
            <person name="Lipzen A."/>
            <person name="Guo J."/>
            <person name="Hundley H."/>
            <person name="Amirebrahimi M."/>
            <person name="Ng V."/>
            <person name="Lorenzo-Gutierrez D."/>
            <person name="Binder U."/>
            <person name="Yang J."/>
            <person name="Song Y."/>
            <person name="Canovas D."/>
            <person name="Navarro E."/>
            <person name="Freitag M."/>
            <person name="Gabaldon T."/>
            <person name="Grigoriev I.V."/>
            <person name="Corrochano L.M."/>
            <person name="Nicolas F.E."/>
            <person name="Garre V."/>
        </authorList>
    </citation>
    <scope>NUCLEOTIDE SEQUENCE [LARGE SCALE GENOMIC DNA]</scope>
    <source>
        <strain evidence="8 9">L51</strain>
    </source>
</reference>
<evidence type="ECO:0000313" key="8">
    <source>
        <dbReference type="EMBL" id="KAL0092751.1"/>
    </source>
</evidence>
<feature type="compositionally biased region" description="Low complexity" evidence="6">
    <location>
        <begin position="308"/>
        <end position="326"/>
    </location>
</feature>
<proteinExistence type="predicted"/>
<evidence type="ECO:0000256" key="5">
    <source>
        <dbReference type="ARBA" id="ARBA00023242"/>
    </source>
</evidence>
<feature type="compositionally biased region" description="Polar residues" evidence="6">
    <location>
        <begin position="357"/>
        <end position="366"/>
    </location>
</feature>
<dbReference type="Gene3D" id="1.20.5.170">
    <property type="match status" value="1"/>
</dbReference>
<feature type="region of interest" description="Disordered" evidence="6">
    <location>
        <begin position="346"/>
        <end position="372"/>
    </location>
</feature>
<evidence type="ECO:0000256" key="1">
    <source>
        <dbReference type="ARBA" id="ARBA00004123"/>
    </source>
</evidence>
<feature type="compositionally biased region" description="Basic and acidic residues" evidence="6">
    <location>
        <begin position="542"/>
        <end position="557"/>
    </location>
</feature>
<dbReference type="PANTHER" id="PTHR13044:SF14">
    <property type="entry name" value="CRYPTOCEPHAL, ISOFORM A"/>
    <property type="match status" value="1"/>
</dbReference>
<dbReference type="Proteomes" id="UP001448207">
    <property type="component" value="Unassembled WGS sequence"/>
</dbReference>
<feature type="compositionally biased region" description="Basic and acidic residues" evidence="6">
    <location>
        <begin position="430"/>
        <end position="441"/>
    </location>
</feature>
<sequence>MNTIIKQEPLTEDQDDLLMSYLNTDYLSDTSSHSPWSTQSVDQEDTNIPTNDHQTIDSPSLGLFEYSKCEPFDEEAHLQSYHYQQYHQQQQQQQQWSNTMVDGLPDLLAGFPFVMPSINAQSMPIPYFVHHRPLSPGQSSIISTTSSSSSSSAAVAATEAAYISSPSPPSLSSSSSCASQSDTEQPKPKRGRKKKDTSATCPNGSQNHHNPSNRRQNQSPPPIAPAPARPQVQIQPQVPQALGLVSGHQAHHTTNDINISSAWKDSTQEISSSSSSSSLSSLSITAIGTGTSSSSLLTVSSPTPTLALALTPTPTPTLTPTLTPAPDSSCLGVTVKQEQNTNLKMLPPQQQQQQQQSSAQLSTKGTAQAKRQERLIKNRAAALLSRKRKREHLNALEDQRDALVNQNKTLEQTVAELELKLSSLEKENQVLKEERVSKQEEPQSQQQSTKNTSKNSTQILTTSKTTGMVFMIILFSFAMLSMPTRSNNRLTVANESKSVPLLSSGHSNAYQFHRSKIIQQPQKIPRLTPPAPVTAKMISPKSENDIKHNGDSNSAHDDELDGVLGNQEQEQEQELEQDQITTAGASSSDCGGGSVQNWVQNENGDDDSENDRRQPHTTDDEDDSTKSNGSQDTDSNGDDAMNKVLNPDNMISLGTGAQEGKLQSPRSPQPPLSTLSLEFPGLKNNVTEIHSDSDSDIEASVAVDTGAVLGDSNSNINCGLKRQENSVIDCQPNVKRLRQK</sequence>
<comment type="caution">
    <text evidence="8">The sequence shown here is derived from an EMBL/GenBank/DDBJ whole genome shotgun (WGS) entry which is preliminary data.</text>
</comment>
<keyword evidence="9" id="KW-1185">Reference proteome</keyword>
<dbReference type="PANTHER" id="PTHR13044">
    <property type="entry name" value="ACTIVATING TRANSCRIPTION FACTOR ATF 4/5"/>
    <property type="match status" value="1"/>
</dbReference>